<feature type="signal peptide" evidence="2">
    <location>
        <begin position="1"/>
        <end position="17"/>
    </location>
</feature>
<name>A0A1H4U300_9BACT</name>
<dbReference type="PANTHER" id="PTHR31891:SF1">
    <property type="entry name" value="FORMAMIDASE C869.04-RELATED"/>
    <property type="match status" value="1"/>
</dbReference>
<evidence type="ECO:0000313" key="4">
    <source>
        <dbReference type="Proteomes" id="UP000182409"/>
    </source>
</evidence>
<proteinExistence type="predicted"/>
<evidence type="ECO:0000256" key="1">
    <source>
        <dbReference type="SAM" id="MobiDB-lite"/>
    </source>
</evidence>
<dbReference type="Pfam" id="PF03069">
    <property type="entry name" value="FmdA_AmdA"/>
    <property type="match status" value="1"/>
</dbReference>
<gene>
    <name evidence="3" type="ORF">SAMN05443244_3940</name>
</gene>
<dbReference type="RefSeq" id="WP_074655611.1">
    <property type="nucleotide sequence ID" value="NZ_FNSD01000001.1"/>
</dbReference>
<dbReference type="AlphaFoldDB" id="A0A1H4U300"/>
<organism evidence="3 4">
    <name type="scientific">Terriglobus roseus</name>
    <dbReference type="NCBI Taxonomy" id="392734"/>
    <lineage>
        <taxon>Bacteria</taxon>
        <taxon>Pseudomonadati</taxon>
        <taxon>Acidobacteriota</taxon>
        <taxon>Terriglobia</taxon>
        <taxon>Terriglobales</taxon>
        <taxon>Acidobacteriaceae</taxon>
        <taxon>Terriglobus</taxon>
    </lineage>
</organism>
<keyword evidence="2" id="KW-0732">Signal</keyword>
<dbReference type="EMBL" id="FNSD01000001">
    <property type="protein sequence ID" value="SEC63105.1"/>
    <property type="molecule type" value="Genomic_DNA"/>
</dbReference>
<feature type="chain" id="PRO_5010377747" evidence="2">
    <location>
        <begin position="18"/>
        <end position="449"/>
    </location>
</feature>
<protein>
    <submittedName>
        <fullName evidence="3">Acetamidase/formamidase</fullName>
    </submittedName>
</protein>
<accession>A0A1H4U300</accession>
<dbReference type="SUPFAM" id="SSF141130">
    <property type="entry name" value="Acetamidase/Formamidase-like"/>
    <property type="match status" value="1"/>
</dbReference>
<dbReference type="Gene3D" id="3.10.28.20">
    <property type="entry name" value="Acetamidase/Formamidase-like domains"/>
    <property type="match status" value="1"/>
</dbReference>
<dbReference type="GO" id="GO:0016811">
    <property type="term" value="F:hydrolase activity, acting on carbon-nitrogen (but not peptide) bonds, in linear amides"/>
    <property type="evidence" value="ECO:0007669"/>
    <property type="project" value="InterPro"/>
</dbReference>
<dbReference type="Proteomes" id="UP000182409">
    <property type="component" value="Unassembled WGS sequence"/>
</dbReference>
<sequence>MKILSAALFLAAIAAAAQQPNLAGKWTTNIDTFGTPTNWNLTIVQKGGQISGELGGDKVEGTFKDGKLQFHASDPQGGYEDVTATVSGNRIMGSLVWAQNASVTHPTTHTFTATRVVPAGGPTAPPRTHEFTPTVFRRQFSSAYEPVLTVNSGDTIHTWTVDAGGYDSTGTPKSLGGNPQTGPFLINGAAPGDVLAIHIRRLKLNRDWAISTNGIVDRANPPGIAGRLGDKAGQVRWHLDLEKGLASPEKPGPHMAHYSVPVKPMLGCVAVATDPSGPAPRTGDSGNFGGNMDFNEVTEGATLYLPVRVPGALLYFGDGHAVQGDGETTGDALETSMDVTVTVEVVHDVPVRGPFLETPTHLMAIGLDGSIDAAFQDATERMENYLARAYKLTPTEFAMVLGTAAEYKVSEAADRNAGVVLKMAKSKLDTLTRPASPGQPDPSTPTIAR</sequence>
<feature type="region of interest" description="Disordered" evidence="1">
    <location>
        <begin position="429"/>
        <end position="449"/>
    </location>
</feature>
<evidence type="ECO:0000313" key="3">
    <source>
        <dbReference type="EMBL" id="SEC63105.1"/>
    </source>
</evidence>
<dbReference type="InterPro" id="IPR004304">
    <property type="entry name" value="FmdA_AmdA"/>
</dbReference>
<dbReference type="Gene3D" id="2.60.120.580">
    <property type="entry name" value="Acetamidase/Formamidase-like domains"/>
    <property type="match status" value="2"/>
</dbReference>
<dbReference type="OrthoDB" id="9811740at2"/>
<reference evidence="3 4" key="1">
    <citation type="submission" date="2016-10" db="EMBL/GenBank/DDBJ databases">
        <authorList>
            <person name="de Groot N.N."/>
        </authorList>
    </citation>
    <scope>NUCLEOTIDE SEQUENCE [LARGE SCALE GENOMIC DNA]</scope>
    <source>
        <strain evidence="3 4">AB35.6</strain>
    </source>
</reference>
<evidence type="ECO:0000256" key="2">
    <source>
        <dbReference type="SAM" id="SignalP"/>
    </source>
</evidence>
<dbReference type="PANTHER" id="PTHR31891">
    <property type="entry name" value="FORMAMIDASE C869.04-RELATED"/>
    <property type="match status" value="1"/>
</dbReference>